<dbReference type="SMART" id="SM00850">
    <property type="entry name" value="LytTR"/>
    <property type="match status" value="1"/>
</dbReference>
<dbReference type="RefSeq" id="WP_165450036.1">
    <property type="nucleotide sequence ID" value="NZ_UYIG01000101.1"/>
</dbReference>
<dbReference type="InterPro" id="IPR007492">
    <property type="entry name" value="LytTR_DNA-bd_dom"/>
</dbReference>
<keyword evidence="3" id="KW-1185">Reference proteome</keyword>
<feature type="domain" description="HTH LytTR-type" evidence="1">
    <location>
        <begin position="72"/>
        <end position="149"/>
    </location>
</feature>
<organism evidence="2 3">
    <name type="scientific">Lactiplantibacillus mudanjiangensis</name>
    <dbReference type="NCBI Taxonomy" id="1296538"/>
    <lineage>
        <taxon>Bacteria</taxon>
        <taxon>Bacillati</taxon>
        <taxon>Bacillota</taxon>
        <taxon>Bacilli</taxon>
        <taxon>Lactobacillales</taxon>
        <taxon>Lactobacillaceae</taxon>
        <taxon>Lactiplantibacillus</taxon>
    </lineage>
</organism>
<protein>
    <recommendedName>
        <fullName evidence="1">HTH LytTR-type domain-containing protein</fullName>
    </recommendedName>
</protein>
<reference evidence="2 3" key="1">
    <citation type="submission" date="2018-11" db="EMBL/GenBank/DDBJ databases">
        <authorList>
            <person name="Wuyts S."/>
        </authorList>
    </citation>
    <scope>NUCLEOTIDE SEQUENCE [LARGE SCALE GENOMIC DNA]</scope>
    <source>
        <strain evidence="2">Lactobacillus mudanjiangensis AMBF249</strain>
    </source>
</reference>
<evidence type="ECO:0000313" key="2">
    <source>
        <dbReference type="EMBL" id="VDG28168.1"/>
    </source>
</evidence>
<dbReference type="PROSITE" id="PS50930">
    <property type="entry name" value="HTH_LYTTR"/>
    <property type="match status" value="1"/>
</dbReference>
<proteinExistence type="predicted"/>
<name>A0A660DYJ5_9LACO</name>
<gene>
    <name evidence="2" type="ORF">MUDAN_MDHGFNIF_02892</name>
</gene>
<accession>A0A660DYJ5</accession>
<sequence>MRIVTEIIAKLVEPLITIQAPRQDAQLEALTTTVAQATEAVTLVGYRQQRVKRIPSYLIKRCYSANKKLYCEVVDEDEPYELHQPLYQVVQLLPVTLFLQISQAEIVRVASIKNFSLTKTGTYQVNLTDGTTTYASRRYTQRLRKEFLK</sequence>
<dbReference type="Proteomes" id="UP000289996">
    <property type="component" value="Unassembled WGS sequence"/>
</dbReference>
<dbReference type="AlphaFoldDB" id="A0A660DYJ5"/>
<dbReference type="Pfam" id="PF04397">
    <property type="entry name" value="LytTR"/>
    <property type="match status" value="1"/>
</dbReference>
<dbReference type="GO" id="GO:0003677">
    <property type="term" value="F:DNA binding"/>
    <property type="evidence" value="ECO:0007669"/>
    <property type="project" value="InterPro"/>
</dbReference>
<dbReference type="Gene3D" id="2.40.50.1020">
    <property type="entry name" value="LytTr DNA-binding domain"/>
    <property type="match status" value="1"/>
</dbReference>
<evidence type="ECO:0000313" key="3">
    <source>
        <dbReference type="Proteomes" id="UP000289996"/>
    </source>
</evidence>
<evidence type="ECO:0000259" key="1">
    <source>
        <dbReference type="PROSITE" id="PS50930"/>
    </source>
</evidence>
<dbReference type="EMBL" id="UYIG01000101">
    <property type="protein sequence ID" value="VDG28168.1"/>
    <property type="molecule type" value="Genomic_DNA"/>
</dbReference>